<feature type="domain" description="EAL" evidence="2">
    <location>
        <begin position="543"/>
        <end position="793"/>
    </location>
</feature>
<dbReference type="InterPro" id="IPR035919">
    <property type="entry name" value="EAL_sf"/>
</dbReference>
<accession>C4WM42</accession>
<dbReference type="Pfam" id="PF03707">
    <property type="entry name" value="MHYT"/>
    <property type="match status" value="2"/>
</dbReference>
<dbReference type="HOGENOM" id="CLU_000445_70_49_5"/>
<dbReference type="Pfam" id="PF00990">
    <property type="entry name" value="GGDEF"/>
    <property type="match status" value="1"/>
</dbReference>
<evidence type="ECO:0000259" key="2">
    <source>
        <dbReference type="PROSITE" id="PS50883"/>
    </source>
</evidence>
<feature type="transmembrane region" description="Helical" evidence="1">
    <location>
        <begin position="128"/>
        <end position="151"/>
    </location>
</feature>
<dbReference type="PROSITE" id="PS50887">
    <property type="entry name" value="GGDEF"/>
    <property type="match status" value="1"/>
</dbReference>
<keyword evidence="1" id="KW-1133">Transmembrane helix</keyword>
<evidence type="ECO:0000313" key="5">
    <source>
        <dbReference type="EMBL" id="EEQ93742.1"/>
    </source>
</evidence>
<evidence type="ECO:0000256" key="1">
    <source>
        <dbReference type="PROSITE-ProRule" id="PRU00244"/>
    </source>
</evidence>
<dbReference type="EMBL" id="ACQA01000002">
    <property type="protein sequence ID" value="EEQ93742.1"/>
    <property type="molecule type" value="Genomic_DNA"/>
</dbReference>
<keyword evidence="1" id="KW-0472">Membrane</keyword>
<feature type="transmembrane region" description="Helical" evidence="1">
    <location>
        <begin position="34"/>
        <end position="54"/>
    </location>
</feature>
<dbReference type="InterPro" id="IPR000160">
    <property type="entry name" value="GGDEF_dom"/>
</dbReference>
<reference evidence="5 6" key="1">
    <citation type="submission" date="2009-05" db="EMBL/GenBank/DDBJ databases">
        <authorList>
            <person name="Setubal J.C."/>
            <person name="Boyle S."/>
            <person name="Crasta O.R."/>
            <person name="Gillespie J.J."/>
            <person name="Kenyon R.W."/>
            <person name="Lu J."/>
            <person name="Mane S."/>
            <person name="Nagrani S."/>
            <person name="Shallom J.M."/>
            <person name="Shallom S."/>
            <person name="Shukla M."/>
            <person name="Snyder E.E."/>
            <person name="Sobral B.W."/>
            <person name="Wattam A.R."/>
            <person name="Will R."/>
            <person name="Williams K."/>
            <person name="Yoo H."/>
            <person name="Munk C."/>
            <person name="Tapia R."/>
            <person name="Green L."/>
            <person name="Rogers Y."/>
            <person name="Detter J.C."/>
            <person name="Bruce D."/>
            <person name="Brettin T.S."/>
            <person name="Tsolis R."/>
        </authorList>
    </citation>
    <scope>NUCLEOTIDE SEQUENCE [LARGE SCALE GENOMIC DNA]</scope>
    <source>
        <strain evidence="5 6">LMG 3301</strain>
    </source>
</reference>
<feature type="transmembrane region" description="Helical" evidence="1">
    <location>
        <begin position="163"/>
        <end position="182"/>
    </location>
</feature>
<dbReference type="AlphaFoldDB" id="C4WM42"/>
<feature type="domain" description="GGDEF" evidence="3">
    <location>
        <begin position="401"/>
        <end position="534"/>
    </location>
</feature>
<feature type="domain" description="MHYT" evidence="4">
    <location>
        <begin position="30"/>
        <end position="216"/>
    </location>
</feature>
<dbReference type="GO" id="GO:0016020">
    <property type="term" value="C:membrane"/>
    <property type="evidence" value="ECO:0007669"/>
    <property type="project" value="UniProtKB-UniRule"/>
</dbReference>
<evidence type="ECO:0000259" key="4">
    <source>
        <dbReference type="PROSITE" id="PS50924"/>
    </source>
</evidence>
<feature type="transmembrane region" description="Helical" evidence="1">
    <location>
        <begin position="66"/>
        <end position="90"/>
    </location>
</feature>
<gene>
    <name evidence="5" type="ORF">OINT_2000914</name>
</gene>
<dbReference type="Gene3D" id="3.30.70.270">
    <property type="match status" value="1"/>
</dbReference>
<dbReference type="Proteomes" id="UP000004386">
    <property type="component" value="Unassembled WGS sequence"/>
</dbReference>
<dbReference type="PROSITE" id="PS50883">
    <property type="entry name" value="EAL"/>
    <property type="match status" value="1"/>
</dbReference>
<dbReference type="CDD" id="cd01949">
    <property type="entry name" value="GGDEF"/>
    <property type="match status" value="1"/>
</dbReference>
<proteinExistence type="predicted"/>
<dbReference type="PROSITE" id="PS50924">
    <property type="entry name" value="MHYT"/>
    <property type="match status" value="1"/>
</dbReference>
<keyword evidence="1" id="KW-0812">Transmembrane</keyword>
<dbReference type="Pfam" id="PF00563">
    <property type="entry name" value="EAL"/>
    <property type="match status" value="1"/>
</dbReference>
<organism evidence="5 6">
    <name type="scientific">Brucella intermedia LMG 3301</name>
    <dbReference type="NCBI Taxonomy" id="641118"/>
    <lineage>
        <taxon>Bacteria</taxon>
        <taxon>Pseudomonadati</taxon>
        <taxon>Pseudomonadota</taxon>
        <taxon>Alphaproteobacteria</taxon>
        <taxon>Hyphomicrobiales</taxon>
        <taxon>Brucellaceae</taxon>
        <taxon>Brucella/Ochrobactrum group</taxon>
        <taxon>Brucella</taxon>
    </lineage>
</organism>
<dbReference type="InterPro" id="IPR005330">
    <property type="entry name" value="MHYT_dom"/>
</dbReference>
<dbReference type="CDD" id="cd01948">
    <property type="entry name" value="EAL"/>
    <property type="match status" value="1"/>
</dbReference>
<dbReference type="SUPFAM" id="SSF55073">
    <property type="entry name" value="Nucleotide cyclase"/>
    <property type="match status" value="1"/>
</dbReference>
<dbReference type="SMART" id="SM00052">
    <property type="entry name" value="EAL"/>
    <property type="match status" value="1"/>
</dbReference>
<dbReference type="Gene3D" id="3.20.20.450">
    <property type="entry name" value="EAL domain"/>
    <property type="match status" value="1"/>
</dbReference>
<feature type="transmembrane region" description="Helical" evidence="1">
    <location>
        <begin position="102"/>
        <end position="121"/>
    </location>
</feature>
<comment type="caution">
    <text evidence="5">The sequence shown here is derived from an EMBL/GenBank/DDBJ whole genome shotgun (WGS) entry which is preliminary data.</text>
</comment>
<name>C4WM42_9HYPH</name>
<protein>
    <submittedName>
        <fullName evidence="5">Diguanylate cyclase (GGDEF) domain-containing protein</fullName>
    </submittedName>
</protein>
<dbReference type="PANTHER" id="PTHR44757:SF2">
    <property type="entry name" value="BIOFILM ARCHITECTURE MAINTENANCE PROTEIN MBAA"/>
    <property type="match status" value="1"/>
</dbReference>
<evidence type="ECO:0000313" key="6">
    <source>
        <dbReference type="Proteomes" id="UP000004386"/>
    </source>
</evidence>
<dbReference type="InterPro" id="IPR001633">
    <property type="entry name" value="EAL_dom"/>
</dbReference>
<dbReference type="SUPFAM" id="SSF141868">
    <property type="entry name" value="EAL domain-like"/>
    <property type="match status" value="1"/>
</dbReference>
<feature type="transmembrane region" description="Helical" evidence="1">
    <location>
        <begin position="191"/>
        <end position="212"/>
    </location>
</feature>
<dbReference type="InterPro" id="IPR035965">
    <property type="entry name" value="PAS-like_dom_sf"/>
</dbReference>
<evidence type="ECO:0000259" key="3">
    <source>
        <dbReference type="PROSITE" id="PS50887"/>
    </source>
</evidence>
<dbReference type="InterPro" id="IPR029787">
    <property type="entry name" value="Nucleotide_cyclase"/>
</dbReference>
<feature type="transmembrane region" description="Helical" evidence="1">
    <location>
        <begin position="232"/>
        <end position="255"/>
    </location>
</feature>
<dbReference type="SUPFAM" id="SSF55785">
    <property type="entry name" value="PYP-like sensor domain (PAS domain)"/>
    <property type="match status" value="1"/>
</dbReference>
<sequence>MLLVVFNKNCTLGGAGGCMFKVLECVTVQHDQPFVVLAASISFASMFAFFLLLARARECTRSRRDNWLAISAFAGGVGVWATHFVAMLAYSGTVAIEFDFTATVLSAATAVLGFWLSLHLLKGAALKYALMAAISATLSIAAMHFTGMSAIKAAADIHYDLPPIFVGGAISVLILLAAFWFVTNASGWSRILLPTVGGILAVCTLHFTAVASTELVPNPTLPAADPLGIGRLWLVVAIAAVVCSVALATISAVFIDRYMTDLKGFANATLDGLAVIRDGGIVEMNARFSELMRRSEKSLMGIEPDTLLLAADGLPVCARRAEAIEAAPRFPNDERIFELAVHAIEYQGRPCEVLAVRDLTEKRAAQRQIEHMARHDALTDLPNRMFFEERLANAVARPSREPFAVLALDLDRFKAVNDIFGHAEGDRVLKTVSSILKRCVNGIDTAARIGGDEFIILQVGVPQPRGARKLSEKILEAFRLELNTVLDPTAVGVSIGVALYPNDGKDAEAIRHAADIALYRAKTEGRGLFAFYSPEMDQEIRERRQLEADLRHAMVRGQIGIAYQPLFATSDGRCTGYEALVRWNHPERGQIPPDVFIPIAEETGTIVALGEWVLREACRTAAEWESHLSIAVNLSPVQFRLVSLPDTVRSVIAETGLDPTRLELEVTESALMKDRLTTLELLRRMKKSGVRIVMDDFGTGYSSLSNLQSFPFDKIKIDRSFITSMETDVSARAIVRAIVGLGRSLDLPVVAEGIETFDQHRMVIEEGCEQVQGFLFGRPANAPAPIDPSRCLNKTAVGQVKAS</sequence>
<dbReference type="NCBIfam" id="TIGR00254">
    <property type="entry name" value="GGDEF"/>
    <property type="match status" value="1"/>
</dbReference>
<dbReference type="PANTHER" id="PTHR44757">
    <property type="entry name" value="DIGUANYLATE CYCLASE DGCP"/>
    <property type="match status" value="1"/>
</dbReference>
<dbReference type="InterPro" id="IPR043128">
    <property type="entry name" value="Rev_trsase/Diguanyl_cyclase"/>
</dbReference>
<dbReference type="SMART" id="SM00267">
    <property type="entry name" value="GGDEF"/>
    <property type="match status" value="1"/>
</dbReference>
<dbReference type="InterPro" id="IPR052155">
    <property type="entry name" value="Biofilm_reg_signaling"/>
</dbReference>